<comment type="caution">
    <text evidence="1">The sequence shown here is derived from an EMBL/GenBank/DDBJ whole genome shotgun (WGS) entry which is preliminary data.</text>
</comment>
<keyword evidence="2" id="KW-1185">Reference proteome</keyword>
<dbReference type="Proteomes" id="UP001151752">
    <property type="component" value="Chromosome 4"/>
</dbReference>
<evidence type="ECO:0000313" key="1">
    <source>
        <dbReference type="EMBL" id="KAJ6739519.1"/>
    </source>
</evidence>
<sequence>MSSIVQSFQKRNHAAALPVSSQTHESKDQGAAALRRRISSLSLKIQPISSPATEWAFRRSKSVSAMGEYAGSSIRKWWDWGWSWILSKKPLFAQDLEMNEEETRVLGCHSKGSWRHVFFKVRCEVRKLVRSDDKVGLPQTYRYNSFDYSKNFDARH</sequence>
<dbReference type="PANTHER" id="PTHR35714:SF1">
    <property type="entry name" value="OS02G0715300 PROTEIN"/>
    <property type="match status" value="1"/>
</dbReference>
<organism evidence="1 2">
    <name type="scientific">Salix koriyanagi</name>
    <dbReference type="NCBI Taxonomy" id="2511006"/>
    <lineage>
        <taxon>Eukaryota</taxon>
        <taxon>Viridiplantae</taxon>
        <taxon>Streptophyta</taxon>
        <taxon>Embryophyta</taxon>
        <taxon>Tracheophyta</taxon>
        <taxon>Spermatophyta</taxon>
        <taxon>Magnoliopsida</taxon>
        <taxon>eudicotyledons</taxon>
        <taxon>Gunneridae</taxon>
        <taxon>Pentapetalae</taxon>
        <taxon>rosids</taxon>
        <taxon>fabids</taxon>
        <taxon>Malpighiales</taxon>
        <taxon>Salicaceae</taxon>
        <taxon>Saliceae</taxon>
        <taxon>Salix</taxon>
    </lineage>
</organism>
<evidence type="ECO:0000313" key="2">
    <source>
        <dbReference type="Proteomes" id="UP001151752"/>
    </source>
</evidence>
<gene>
    <name evidence="1" type="ORF">OIU74_004317</name>
</gene>
<proteinExistence type="predicted"/>
<name>A0A9Q0UZS6_9ROSI</name>
<reference evidence="1" key="1">
    <citation type="submission" date="2022-11" db="EMBL/GenBank/DDBJ databases">
        <authorList>
            <person name="Hyden B.L."/>
            <person name="Feng K."/>
            <person name="Yates T."/>
            <person name="Jawdy S."/>
            <person name="Smart L.B."/>
            <person name="Muchero W."/>
        </authorList>
    </citation>
    <scope>NUCLEOTIDE SEQUENCE</scope>
    <source>
        <tissue evidence="1">Shoot tip</tissue>
    </source>
</reference>
<reference evidence="1" key="2">
    <citation type="journal article" date="2023" name="Int. J. Mol. Sci.">
        <title>De Novo Assembly and Annotation of 11 Diverse Shrub Willow (Salix) Genomes Reveals Novel Gene Organization in Sex-Linked Regions.</title>
        <authorList>
            <person name="Hyden B."/>
            <person name="Feng K."/>
            <person name="Yates T.B."/>
            <person name="Jawdy S."/>
            <person name="Cereghino C."/>
            <person name="Smart L.B."/>
            <person name="Muchero W."/>
        </authorList>
    </citation>
    <scope>NUCLEOTIDE SEQUENCE</scope>
    <source>
        <tissue evidence="1">Shoot tip</tissue>
    </source>
</reference>
<dbReference type="AlphaFoldDB" id="A0A9Q0UZS6"/>
<dbReference type="PANTHER" id="PTHR35714">
    <property type="entry name" value="OS02G0715300 PROTEIN"/>
    <property type="match status" value="1"/>
</dbReference>
<protein>
    <submittedName>
        <fullName evidence="1">Uncharacterized protein</fullName>
    </submittedName>
</protein>
<dbReference type="EMBL" id="JAPFFM010000010">
    <property type="protein sequence ID" value="KAJ6739519.1"/>
    <property type="molecule type" value="Genomic_DNA"/>
</dbReference>
<accession>A0A9Q0UZS6</accession>